<dbReference type="Pfam" id="PF01925">
    <property type="entry name" value="TauE"/>
    <property type="match status" value="1"/>
</dbReference>
<feature type="transmembrane region" description="Helical" evidence="5">
    <location>
        <begin position="93"/>
        <end position="111"/>
    </location>
</feature>
<comment type="similarity">
    <text evidence="5">Belongs to the 4-toluene sulfonate uptake permease (TSUP) (TC 2.A.102) family.</text>
</comment>
<evidence type="ECO:0000256" key="3">
    <source>
        <dbReference type="ARBA" id="ARBA00022989"/>
    </source>
</evidence>
<dbReference type="PANTHER" id="PTHR43701">
    <property type="entry name" value="MEMBRANE TRANSPORTER PROTEIN MJ0441-RELATED"/>
    <property type="match status" value="1"/>
</dbReference>
<feature type="transmembrane region" description="Helical" evidence="5">
    <location>
        <begin position="238"/>
        <end position="255"/>
    </location>
</feature>
<keyword evidence="2 5" id="KW-0812">Transmembrane</keyword>
<feature type="transmembrane region" description="Helical" evidence="5">
    <location>
        <begin position="67"/>
        <end position="87"/>
    </location>
</feature>
<evidence type="ECO:0000256" key="4">
    <source>
        <dbReference type="ARBA" id="ARBA00023136"/>
    </source>
</evidence>
<evidence type="ECO:0000313" key="7">
    <source>
        <dbReference type="Proteomes" id="UP001232493"/>
    </source>
</evidence>
<sequence length="256" mass="27946">MIALGIVLFFITIVLSMLGKGGGEFFVPIFLAYGISYQQAASASLFILMVSGLIMMLVYHKKALIDWYTGTIMILSVASGSFLGGFISAKISVVLLKIIFSTLLLLSAFFISRKKRNLNIKFGPVLRRKCCDHEYDIPLIIVIPTVFVIGFIAGMVGISGGGLIVPLLIIIGNMPMRLAFATNSMMVLFSATTGFIGRGLSVGIDWKFNITMATFAALGSLIGSHFSTKVKTENLKKIFVYVILFAAVWMIIKIFI</sequence>
<accession>A0ABY8PNV3</accession>
<dbReference type="Proteomes" id="UP001232493">
    <property type="component" value="Chromosome"/>
</dbReference>
<evidence type="ECO:0000256" key="1">
    <source>
        <dbReference type="ARBA" id="ARBA00004141"/>
    </source>
</evidence>
<gene>
    <name evidence="6" type="ORF">JRV97_08080</name>
</gene>
<dbReference type="RefSeq" id="WP_280997896.1">
    <property type="nucleotide sequence ID" value="NZ_CP069362.1"/>
</dbReference>
<dbReference type="EMBL" id="CP069362">
    <property type="protein sequence ID" value="WGS64325.1"/>
    <property type="molecule type" value="Genomic_DNA"/>
</dbReference>
<keyword evidence="7" id="KW-1185">Reference proteome</keyword>
<keyword evidence="5" id="KW-1003">Cell membrane</keyword>
<keyword evidence="3 5" id="KW-1133">Transmembrane helix</keyword>
<proteinExistence type="inferred from homology"/>
<feature type="transmembrane region" description="Helical" evidence="5">
    <location>
        <begin position="176"/>
        <end position="196"/>
    </location>
</feature>
<evidence type="ECO:0000256" key="5">
    <source>
        <dbReference type="RuleBase" id="RU363041"/>
    </source>
</evidence>
<dbReference type="InterPro" id="IPR002781">
    <property type="entry name" value="TM_pro_TauE-like"/>
</dbReference>
<dbReference type="InterPro" id="IPR051598">
    <property type="entry name" value="TSUP/Inactive_protease-like"/>
</dbReference>
<evidence type="ECO:0000313" key="6">
    <source>
        <dbReference type="EMBL" id="WGS64325.1"/>
    </source>
</evidence>
<feature type="transmembrane region" description="Helical" evidence="5">
    <location>
        <begin position="40"/>
        <end position="60"/>
    </location>
</feature>
<organism evidence="6 7">
    <name type="scientific">Marinitoga aeolica</name>
    <dbReference type="NCBI Taxonomy" id="2809031"/>
    <lineage>
        <taxon>Bacteria</taxon>
        <taxon>Thermotogati</taxon>
        <taxon>Thermotogota</taxon>
        <taxon>Thermotogae</taxon>
        <taxon>Petrotogales</taxon>
        <taxon>Petrotogaceae</taxon>
        <taxon>Marinitoga</taxon>
    </lineage>
</organism>
<comment type="subcellular location">
    <subcellularLocation>
        <location evidence="5">Cell membrane</location>
        <topology evidence="5">Multi-pass membrane protein</topology>
    </subcellularLocation>
    <subcellularLocation>
        <location evidence="1">Membrane</location>
        <topology evidence="1">Multi-pass membrane protein</topology>
    </subcellularLocation>
</comment>
<reference evidence="6 7" key="1">
    <citation type="submission" date="2021-02" db="EMBL/GenBank/DDBJ databases">
        <title>Characterization of Marinitoga sp. nov. str. BP5-C20A.</title>
        <authorList>
            <person name="Erauso G."/>
            <person name="Postec A."/>
        </authorList>
    </citation>
    <scope>NUCLEOTIDE SEQUENCE [LARGE SCALE GENOMIC DNA]</scope>
    <source>
        <strain evidence="6 7">BP5-C20A</strain>
    </source>
</reference>
<evidence type="ECO:0000256" key="2">
    <source>
        <dbReference type="ARBA" id="ARBA00022692"/>
    </source>
</evidence>
<protein>
    <recommendedName>
        <fullName evidence="5">Probable membrane transporter protein</fullName>
    </recommendedName>
</protein>
<name>A0ABY8PNV3_9BACT</name>
<dbReference type="PANTHER" id="PTHR43701:SF5">
    <property type="entry name" value="MEMBRANE TRANSPORTER PROTEIN-RELATED"/>
    <property type="match status" value="1"/>
</dbReference>
<keyword evidence="4 5" id="KW-0472">Membrane</keyword>
<feature type="transmembrane region" description="Helical" evidence="5">
    <location>
        <begin position="137"/>
        <end position="170"/>
    </location>
</feature>